<sequence>MRKNIDLWVIIGTTIFIVLVIIGLSFYLYSNIDPDQVPKNRTPFVSKTNLGVAKFSTEEEFYSYLSDSRALVNNSYGREWSNAVSGQDLLEESPALDDTPPLSTDFKQAYSERYSTTNTQILSVDEADTVKTDGTNIYYSKEKLSLFNYWDDVYDSPSIQREPQANNGLTKIISALPPEDASLLSQIDVGGEMYLVDEMLIILNSDRIVAYDISDPAVPKAEWNISLGSNSPIITSRMYMDELYIIKNQYIQDQPTCPMPLYVEDGLGMSTMIECTDIYRPNQLIYSDSLITVLKLDPKDGGVKDTLSFLSNAYMSDVYMSGENLYITYQVGIDEYAIISDFITKNPVLFTQAIIERVEQLDQYDISSYSKLSELETVMGRYVLFMNDDEQSMFRNNLNNSFDTYINSAVRSLSTTGITKIDTKSLDIVASADIPGFLLNQFSLDEYEGYLRVATTVGGEIWSEWFQSSIENQNDIFIFDEDLDQIGSIEGLGLTESIYSARFIGEKAYIVTYRQIDPFYVIDLEDPNNPKMTGELKIPGYSSYLHPLSNDVIMGIGKEDGRVKVSLFDVKTPGNPIEVSKYALTDYWSEIESNHHAFLNDPKHQVVFLPGRTGGHIMSYKDNTLTLEKTVTGYTVDRAVYIDDYMYILSRQGVVVLDENSWETIKELSF</sequence>
<reference evidence="2" key="1">
    <citation type="submission" date="2020-04" db="EMBL/GenBank/DDBJ databases">
        <authorList>
            <person name="Zhang T."/>
        </authorList>
    </citation>
    <scope>NUCLEOTIDE SEQUENCE</scope>
    <source>
        <strain evidence="2">HKST-UBA17</strain>
    </source>
</reference>
<dbReference type="InterPro" id="IPR014441">
    <property type="entry name" value="UCP006425_b-propeller"/>
</dbReference>
<dbReference type="EMBL" id="JAGQLN010000019">
    <property type="protein sequence ID" value="MCA9377140.1"/>
    <property type="molecule type" value="Genomic_DNA"/>
</dbReference>
<feature type="transmembrane region" description="Helical" evidence="1">
    <location>
        <begin position="7"/>
        <end position="29"/>
    </location>
</feature>
<keyword evidence="1" id="KW-0472">Membrane</keyword>
<organism evidence="2 3">
    <name type="scientific">Candidatus Dojkabacteria bacterium</name>
    <dbReference type="NCBI Taxonomy" id="2099670"/>
    <lineage>
        <taxon>Bacteria</taxon>
        <taxon>Candidatus Dojkabacteria</taxon>
    </lineage>
</organism>
<dbReference type="InterPro" id="IPR019198">
    <property type="entry name" value="Beta_propeller_containing"/>
</dbReference>
<evidence type="ECO:0000313" key="2">
    <source>
        <dbReference type="EMBL" id="MCA9377140.1"/>
    </source>
</evidence>
<dbReference type="Proteomes" id="UP000741282">
    <property type="component" value="Unassembled WGS sequence"/>
</dbReference>
<evidence type="ECO:0000313" key="3">
    <source>
        <dbReference type="Proteomes" id="UP000741282"/>
    </source>
</evidence>
<name>A0A955I146_9BACT</name>
<accession>A0A955I146</accession>
<dbReference type="AlphaFoldDB" id="A0A955I146"/>
<proteinExistence type="predicted"/>
<dbReference type="PIRSF" id="PIRSF006425">
    <property type="entry name" value="UCP006425_WD40"/>
    <property type="match status" value="1"/>
</dbReference>
<reference evidence="2" key="2">
    <citation type="journal article" date="2021" name="Microbiome">
        <title>Successional dynamics and alternative stable states in a saline activated sludge microbial community over 9 years.</title>
        <authorList>
            <person name="Wang Y."/>
            <person name="Ye J."/>
            <person name="Ju F."/>
            <person name="Liu L."/>
            <person name="Boyd J.A."/>
            <person name="Deng Y."/>
            <person name="Parks D.H."/>
            <person name="Jiang X."/>
            <person name="Yin X."/>
            <person name="Woodcroft B.J."/>
            <person name="Tyson G.W."/>
            <person name="Hugenholtz P."/>
            <person name="Polz M.F."/>
            <person name="Zhang T."/>
        </authorList>
    </citation>
    <scope>NUCLEOTIDE SEQUENCE</scope>
    <source>
        <strain evidence="2">HKST-UBA17</strain>
    </source>
</reference>
<gene>
    <name evidence="2" type="ORF">KC685_04435</name>
</gene>
<protein>
    <submittedName>
        <fullName evidence="2">Beta-propeller domain-containing protein</fullName>
    </submittedName>
</protein>
<evidence type="ECO:0000256" key="1">
    <source>
        <dbReference type="SAM" id="Phobius"/>
    </source>
</evidence>
<keyword evidence="1" id="KW-1133">Transmembrane helix</keyword>
<comment type="caution">
    <text evidence="2">The sequence shown here is derived from an EMBL/GenBank/DDBJ whole genome shotgun (WGS) entry which is preliminary data.</text>
</comment>
<keyword evidence="1" id="KW-0812">Transmembrane</keyword>
<dbReference type="Pfam" id="PF09826">
    <property type="entry name" value="Beta_propel"/>
    <property type="match status" value="1"/>
</dbReference>